<evidence type="ECO:0000256" key="1">
    <source>
        <dbReference type="ARBA" id="ARBA00022603"/>
    </source>
</evidence>
<name>A0A4D6KIU8_9EURY</name>
<dbReference type="RefSeq" id="WP_015762424.1">
    <property type="nucleotide sequence ID" value="NZ_CP039375.1"/>
</dbReference>
<evidence type="ECO:0000313" key="6">
    <source>
        <dbReference type="Proteomes" id="UP000297053"/>
    </source>
</evidence>
<keyword evidence="1 5" id="KW-0489">Methyltransferase</keyword>
<proteinExistence type="predicted"/>
<dbReference type="SUPFAM" id="SSF53335">
    <property type="entry name" value="S-adenosyl-L-methionine-dependent methyltransferases"/>
    <property type="match status" value="1"/>
</dbReference>
<dbReference type="PANTHER" id="PTHR43464">
    <property type="entry name" value="METHYLTRANSFERASE"/>
    <property type="match status" value="1"/>
</dbReference>
<dbReference type="Proteomes" id="UP000297053">
    <property type="component" value="Chromosome"/>
</dbReference>
<dbReference type="InterPro" id="IPR041698">
    <property type="entry name" value="Methyltransf_25"/>
</dbReference>
<evidence type="ECO:0000313" key="5">
    <source>
        <dbReference type="EMBL" id="QCD66041.1"/>
    </source>
</evidence>
<keyword evidence="3" id="KW-0949">S-adenosyl-L-methionine</keyword>
<reference evidence="5 6" key="1">
    <citation type="submission" date="2019-04" db="EMBL/GenBank/DDBJ databases">
        <title>Complete genome sequence of Arthrobacter sp. ZXY-2 associated with effective atrazine degradation and salt adaptation.</title>
        <authorList>
            <person name="Zhao X."/>
        </authorList>
    </citation>
    <scope>NUCLEOTIDE SEQUENCE [LARGE SCALE GENOMIC DNA]</scope>
    <source>
        <strain evidence="6">ZP60</strain>
    </source>
</reference>
<feature type="domain" description="Methyltransferase" evidence="4">
    <location>
        <begin position="49"/>
        <end position="141"/>
    </location>
</feature>
<dbReference type="KEGG" id="halz:E5139_10455"/>
<dbReference type="GO" id="GO:0032259">
    <property type="term" value="P:methylation"/>
    <property type="evidence" value="ECO:0007669"/>
    <property type="project" value="UniProtKB-KW"/>
</dbReference>
<accession>A0A4D6KIU8</accession>
<evidence type="ECO:0000259" key="4">
    <source>
        <dbReference type="Pfam" id="PF13649"/>
    </source>
</evidence>
<dbReference type="Gene3D" id="3.40.50.150">
    <property type="entry name" value="Vaccinia Virus protein VP39"/>
    <property type="match status" value="1"/>
</dbReference>
<dbReference type="InterPro" id="IPR029063">
    <property type="entry name" value="SAM-dependent_MTases_sf"/>
</dbReference>
<dbReference type="CDD" id="cd02440">
    <property type="entry name" value="AdoMet_MTases"/>
    <property type="match status" value="1"/>
</dbReference>
<evidence type="ECO:0000256" key="3">
    <source>
        <dbReference type="ARBA" id="ARBA00022691"/>
    </source>
</evidence>
<dbReference type="OMA" id="HTIYLAQ"/>
<gene>
    <name evidence="5" type="ORF">E5139_10455</name>
</gene>
<dbReference type="GeneID" id="42179361"/>
<dbReference type="Pfam" id="PF13649">
    <property type="entry name" value="Methyltransf_25"/>
    <property type="match status" value="1"/>
</dbReference>
<organism evidence="5 6">
    <name type="scientific">Halomicrobium mukohataei</name>
    <dbReference type="NCBI Taxonomy" id="57705"/>
    <lineage>
        <taxon>Archaea</taxon>
        <taxon>Methanobacteriati</taxon>
        <taxon>Methanobacteriota</taxon>
        <taxon>Stenosarchaea group</taxon>
        <taxon>Halobacteria</taxon>
        <taxon>Halobacteriales</taxon>
        <taxon>Haloarculaceae</taxon>
        <taxon>Halomicrobium</taxon>
    </lineage>
</organism>
<keyword evidence="2 5" id="KW-0808">Transferase</keyword>
<dbReference type="EMBL" id="CP039375">
    <property type="protein sequence ID" value="QCD66041.1"/>
    <property type="molecule type" value="Genomic_DNA"/>
</dbReference>
<dbReference type="GO" id="GO:0008168">
    <property type="term" value="F:methyltransferase activity"/>
    <property type="evidence" value="ECO:0007669"/>
    <property type="project" value="UniProtKB-KW"/>
</dbReference>
<reference evidence="5 6" key="2">
    <citation type="submission" date="2019-04" db="EMBL/GenBank/DDBJ databases">
        <authorList>
            <person name="Yang S."/>
            <person name="Wei W."/>
        </authorList>
    </citation>
    <scope>NUCLEOTIDE SEQUENCE [LARGE SCALE GENOMIC DNA]</scope>
    <source>
        <strain evidence="6">ZP60</strain>
    </source>
</reference>
<evidence type="ECO:0000256" key="2">
    <source>
        <dbReference type="ARBA" id="ARBA00022679"/>
    </source>
</evidence>
<sequence length="250" mass="28323">MDDDWDDITTQKSGGQWYPAEPMVRLTARFIQRRTGIDSYDVKRPTDRVLDVGCGNGSHVLFFAEQGLSAAGVDISKPAIELGRQRAAETGLDVDFKTGDAADLSWGSETFDLVVSDGVLDHVSFSEAKSILAEIQRVSTPDAYIFLSLRSTADSECGRGEEVEENTYILKEGYEKGMLQHFFDRRSIEELLEGYEIFDIEHLKREYPADFSVDKSHLQSSEGLKKQIDLRDTDFSRQHARWWIAARRTK</sequence>
<dbReference type="AlphaFoldDB" id="A0A4D6KIU8"/>
<protein>
    <submittedName>
        <fullName evidence="5">Class I SAM-dependent methyltransferase</fullName>
    </submittedName>
</protein>
<dbReference type="PANTHER" id="PTHR43464:SF19">
    <property type="entry name" value="UBIQUINONE BIOSYNTHESIS O-METHYLTRANSFERASE, MITOCHONDRIAL"/>
    <property type="match status" value="1"/>
</dbReference>